<keyword evidence="1" id="KW-0540">Nuclease</keyword>
<dbReference type="InterPro" id="IPR004211">
    <property type="entry name" value="Endonuclease_7"/>
</dbReference>
<dbReference type="EMBL" id="JBITPR010000060">
    <property type="protein sequence ID" value="MFI7875440.1"/>
    <property type="molecule type" value="Genomic_DNA"/>
</dbReference>
<protein>
    <submittedName>
        <fullName evidence="1">Endonuclease domain-containing protein</fullName>
    </submittedName>
</protein>
<accession>A0ABW8BMZ4</accession>
<keyword evidence="2" id="KW-1185">Reference proteome</keyword>
<dbReference type="GO" id="GO:0004519">
    <property type="term" value="F:endonuclease activity"/>
    <property type="evidence" value="ECO:0007669"/>
    <property type="project" value="UniProtKB-KW"/>
</dbReference>
<dbReference type="InterPro" id="IPR038563">
    <property type="entry name" value="Endonuclease_7_sf"/>
</dbReference>
<proteinExistence type="predicted"/>
<dbReference type="Proteomes" id="UP001614264">
    <property type="component" value="Unassembled WGS sequence"/>
</dbReference>
<organism evidence="1 2">
    <name type="scientific">Streptomyces salinarius</name>
    <dbReference type="NCBI Taxonomy" id="2762598"/>
    <lineage>
        <taxon>Bacteria</taxon>
        <taxon>Bacillati</taxon>
        <taxon>Actinomycetota</taxon>
        <taxon>Actinomycetes</taxon>
        <taxon>Kitasatosporales</taxon>
        <taxon>Streptomycetaceae</taxon>
        <taxon>Streptomyces</taxon>
    </lineage>
</organism>
<dbReference type="SUPFAM" id="SSF54060">
    <property type="entry name" value="His-Me finger endonucleases"/>
    <property type="match status" value="1"/>
</dbReference>
<keyword evidence="1" id="KW-0255">Endonuclease</keyword>
<evidence type="ECO:0000313" key="1">
    <source>
        <dbReference type="EMBL" id="MFI7875440.1"/>
    </source>
</evidence>
<dbReference type="RefSeq" id="WP_366532640.1">
    <property type="nucleotide sequence ID" value="NZ_JBITPR010000060.1"/>
</dbReference>
<sequence>MVQLGVIQCLHCRRRKPLSEFSQLNASGVPRPYCKPCNAERVRLRHYNVTREFVDRLLLIQEGKCAICGTPGSAEATMHIDHDHACCPGRRSCGACVRGLLCNRCNHHGLGWYEGLPPELRTFDLLNSYLSRPPAMRLRMEVAPAAAA</sequence>
<dbReference type="InterPro" id="IPR044925">
    <property type="entry name" value="His-Me_finger_sf"/>
</dbReference>
<keyword evidence="1" id="KW-0378">Hydrolase</keyword>
<reference evidence="1 2" key="1">
    <citation type="submission" date="2024-07" db="EMBL/GenBank/DDBJ databases">
        <title>Whole genome sequencing of Prodigiosin pigment-producing Streptomyces salinarius isolated from rhizosphere soil of Arachis hypogaea.</title>
        <authorList>
            <person name="Vidhya A."/>
            <person name="Ramya S."/>
        </authorList>
    </citation>
    <scope>NUCLEOTIDE SEQUENCE [LARGE SCALE GENOMIC DNA]</scope>
    <source>
        <strain evidence="1 2">VRMG2420</strain>
    </source>
</reference>
<dbReference type="Pfam" id="PF02945">
    <property type="entry name" value="Endonuclease_7"/>
    <property type="match status" value="1"/>
</dbReference>
<evidence type="ECO:0000313" key="2">
    <source>
        <dbReference type="Proteomes" id="UP001614264"/>
    </source>
</evidence>
<name>A0ABW8BMZ4_9ACTN</name>
<comment type="caution">
    <text evidence="1">The sequence shown here is derived from an EMBL/GenBank/DDBJ whole genome shotgun (WGS) entry which is preliminary data.</text>
</comment>
<dbReference type="Gene3D" id="3.40.1800.10">
    <property type="entry name" value="His-Me finger endonucleases"/>
    <property type="match status" value="1"/>
</dbReference>
<gene>
    <name evidence="1" type="ORF">AB4829_33215</name>
</gene>